<keyword evidence="4" id="KW-1185">Reference proteome</keyword>
<dbReference type="RefSeq" id="WP_035391891.1">
    <property type="nucleotide sequence ID" value="NZ_JQKF01000064.1"/>
</dbReference>
<dbReference type="eggNOG" id="COG0300">
    <property type="taxonomic scope" value="Bacteria"/>
</dbReference>
<dbReference type="GeneID" id="78373718"/>
<dbReference type="InterPro" id="IPR036291">
    <property type="entry name" value="NAD(P)-bd_dom_sf"/>
</dbReference>
<dbReference type="CDD" id="cd05233">
    <property type="entry name" value="SDR_c"/>
    <property type="match status" value="1"/>
</dbReference>
<accession>A0A0D8FTF2</accession>
<organism evidence="3 4">
    <name type="scientific">Ferrimicrobium acidiphilum DSM 19497</name>
    <dbReference type="NCBI Taxonomy" id="1121877"/>
    <lineage>
        <taxon>Bacteria</taxon>
        <taxon>Bacillati</taxon>
        <taxon>Actinomycetota</taxon>
        <taxon>Acidimicrobiia</taxon>
        <taxon>Acidimicrobiales</taxon>
        <taxon>Acidimicrobiaceae</taxon>
        <taxon>Ferrimicrobium</taxon>
    </lineage>
</organism>
<dbReference type="InterPro" id="IPR002347">
    <property type="entry name" value="SDR_fam"/>
</dbReference>
<sequence length="255" mass="27587">MTTSVGRRPLEHVLVLGGGSEIARALLMRLAGVSLRSVILMGPHAETLKRTREQLLAAFPKLTVVTLALDLSELQTVDMAVAQALKRLEVIDCVIMAAGWLGAQEMDERDPESVAHTLTVNFSGPAMALTRCAERLEEQGYGLMIVLSSVAGERVRRSNYLYGAAKAGLDGFALGLADRVHPKVSVMVIRPGFVSTAMTRSLATPPLATTAERVASDIIRGISSGATIVWSPRSMRAIMAIYRHLPRAIARQIRY</sequence>
<evidence type="ECO:0000256" key="1">
    <source>
        <dbReference type="ARBA" id="ARBA00006484"/>
    </source>
</evidence>
<gene>
    <name evidence="3" type="primary">phbB</name>
    <name evidence="3" type="ORF">FEAC_27310</name>
</gene>
<dbReference type="Proteomes" id="UP000032336">
    <property type="component" value="Unassembled WGS sequence"/>
</dbReference>
<dbReference type="PRINTS" id="PR00081">
    <property type="entry name" value="GDHRDH"/>
</dbReference>
<reference evidence="3 4" key="1">
    <citation type="submission" date="2015-01" db="EMBL/GenBank/DDBJ databases">
        <title>Draft genome of the acidophilic iron oxidizer Ferrimicrobium acidiphilum strain T23.</title>
        <authorList>
            <person name="Poehlein A."/>
            <person name="Eisen S."/>
            <person name="Schloemann M."/>
            <person name="Johnson B.D."/>
            <person name="Daniel R."/>
            <person name="Muehling M."/>
        </authorList>
    </citation>
    <scope>NUCLEOTIDE SEQUENCE [LARGE SCALE GENOMIC DNA]</scope>
    <source>
        <strain evidence="3 4">T23</strain>
    </source>
</reference>
<dbReference type="PANTHER" id="PTHR43669">
    <property type="entry name" value="5-KETO-D-GLUCONATE 5-REDUCTASE"/>
    <property type="match status" value="1"/>
</dbReference>
<dbReference type="EMBL" id="JXUW01000037">
    <property type="protein sequence ID" value="KJE75537.1"/>
    <property type="molecule type" value="Genomic_DNA"/>
</dbReference>
<evidence type="ECO:0000313" key="4">
    <source>
        <dbReference type="Proteomes" id="UP000032336"/>
    </source>
</evidence>
<name>A0A0D8FTF2_9ACTN</name>
<dbReference type="PANTHER" id="PTHR43669:SF6">
    <property type="entry name" value="DECAPRENYLPHOSPHORYL-2-KETO-BETA-D-ERYTHRO-PENTOSE REDUCTASE"/>
    <property type="match status" value="1"/>
</dbReference>
<dbReference type="Gene3D" id="3.40.50.720">
    <property type="entry name" value="NAD(P)-binding Rossmann-like Domain"/>
    <property type="match status" value="1"/>
</dbReference>
<proteinExistence type="inferred from homology"/>
<keyword evidence="2 3" id="KW-0560">Oxidoreductase</keyword>
<dbReference type="EC" id="1.1.1.36" evidence="3"/>
<evidence type="ECO:0000313" key="3">
    <source>
        <dbReference type="EMBL" id="KJE75537.1"/>
    </source>
</evidence>
<evidence type="ECO:0000256" key="2">
    <source>
        <dbReference type="ARBA" id="ARBA00023002"/>
    </source>
</evidence>
<dbReference type="STRING" id="1121877.FEAC_27310"/>
<protein>
    <submittedName>
        <fullName evidence="3">Acetoacetyl-CoA reductase</fullName>
        <ecNumber evidence="3">1.1.1.36</ecNumber>
    </submittedName>
</protein>
<dbReference type="PATRIC" id="fig|1121877.4.peg.3061"/>
<dbReference type="AlphaFoldDB" id="A0A0D8FTF2"/>
<comment type="similarity">
    <text evidence="1">Belongs to the short-chain dehydrogenases/reductases (SDR) family.</text>
</comment>
<dbReference type="GO" id="GO:0018454">
    <property type="term" value="F:acetoacetyl-CoA reductase activity"/>
    <property type="evidence" value="ECO:0007669"/>
    <property type="project" value="UniProtKB-EC"/>
</dbReference>
<dbReference type="Pfam" id="PF00106">
    <property type="entry name" value="adh_short"/>
    <property type="match status" value="1"/>
</dbReference>
<dbReference type="SUPFAM" id="SSF51735">
    <property type="entry name" value="NAD(P)-binding Rossmann-fold domains"/>
    <property type="match status" value="1"/>
</dbReference>
<dbReference type="InterPro" id="IPR020904">
    <property type="entry name" value="Sc_DH/Rdtase_CS"/>
</dbReference>
<comment type="caution">
    <text evidence="3">The sequence shown here is derived from an EMBL/GenBank/DDBJ whole genome shotgun (WGS) entry which is preliminary data.</text>
</comment>
<dbReference type="PROSITE" id="PS00061">
    <property type="entry name" value="ADH_SHORT"/>
    <property type="match status" value="1"/>
</dbReference>